<feature type="transmembrane region" description="Helical" evidence="4">
    <location>
        <begin position="12"/>
        <end position="33"/>
    </location>
</feature>
<feature type="active site" evidence="3">
    <location>
        <position position="196"/>
    </location>
</feature>
<dbReference type="GO" id="GO:0016787">
    <property type="term" value="F:hydrolase activity"/>
    <property type="evidence" value="ECO:0007669"/>
    <property type="project" value="UniProtKB-KW"/>
</dbReference>
<evidence type="ECO:0000313" key="6">
    <source>
        <dbReference type="EMBL" id="KAH7121059.1"/>
    </source>
</evidence>
<dbReference type="Gene3D" id="3.40.50.1820">
    <property type="entry name" value="alpha/beta hydrolase"/>
    <property type="match status" value="1"/>
</dbReference>
<keyword evidence="4" id="KW-0472">Membrane</keyword>
<comment type="caution">
    <text evidence="6">The sequence shown here is derived from an EMBL/GenBank/DDBJ whole genome shotgun (WGS) entry which is preliminary data.</text>
</comment>
<feature type="domain" description="Alpha/beta hydrolase fold-3" evidence="5">
    <location>
        <begin position="114"/>
        <end position="265"/>
    </location>
</feature>
<dbReference type="InterPro" id="IPR013094">
    <property type="entry name" value="AB_hydrolase_3"/>
</dbReference>
<name>A0A9P9DKU7_9PLEO</name>
<reference evidence="6" key="1">
    <citation type="journal article" date="2021" name="Nat. Commun.">
        <title>Genetic determinants of endophytism in the Arabidopsis root mycobiome.</title>
        <authorList>
            <person name="Mesny F."/>
            <person name="Miyauchi S."/>
            <person name="Thiergart T."/>
            <person name="Pickel B."/>
            <person name="Atanasova L."/>
            <person name="Karlsson M."/>
            <person name="Huettel B."/>
            <person name="Barry K.W."/>
            <person name="Haridas S."/>
            <person name="Chen C."/>
            <person name="Bauer D."/>
            <person name="Andreopoulos W."/>
            <person name="Pangilinan J."/>
            <person name="LaButti K."/>
            <person name="Riley R."/>
            <person name="Lipzen A."/>
            <person name="Clum A."/>
            <person name="Drula E."/>
            <person name="Henrissat B."/>
            <person name="Kohler A."/>
            <person name="Grigoriev I.V."/>
            <person name="Martin F.M."/>
            <person name="Hacquard S."/>
        </authorList>
    </citation>
    <scope>NUCLEOTIDE SEQUENCE</scope>
    <source>
        <strain evidence="6">MPI-CAGE-CH-0243</strain>
    </source>
</reference>
<keyword evidence="7" id="KW-1185">Reference proteome</keyword>
<dbReference type="InterPro" id="IPR050300">
    <property type="entry name" value="GDXG_lipolytic_enzyme"/>
</dbReference>
<dbReference type="InterPro" id="IPR029058">
    <property type="entry name" value="AB_hydrolase_fold"/>
</dbReference>
<sequence>MAHKPEAPSVLSLVQLFSAIAFTGLFRATTYVFRSHRASTFRKDVTLAMIRTFTSRVTIVQSRYLLPSTTQAYHDWCKKRLTKPATIDVPTPGANVQGKVQAHWMGSPDANTVVLYLHGGGYSQSISEGYFHYWDRFLKEHNGAGNGKSLSVLILSYSLTPEGRWPMQLREVAATLSYLIDVVGKSPSDIFIAGDSAGGNLVVATLSHLLHPHPDVPTVKLAVPLRGALLISPWVSFRTDWDSYTRNLDTDMLVPGIRRWAAMLMNKTNTDPETDPGPVTGDSYNDALTNDTEWWQGMHHVVSDVFDWSGGDECLVDAIREFDLRFEQGWTEGGGAKSRFIHIESPHQIHIAPIAGMMMDPAGFKSDAQLVIEEWLKSTLEQ</sequence>
<gene>
    <name evidence="6" type="ORF">B0J11DRAFT_56018</name>
</gene>
<dbReference type="PANTHER" id="PTHR48081">
    <property type="entry name" value="AB HYDROLASE SUPERFAMILY PROTEIN C4A8.06C"/>
    <property type="match status" value="1"/>
</dbReference>
<dbReference type="EMBL" id="JAGMWT010000010">
    <property type="protein sequence ID" value="KAH7121059.1"/>
    <property type="molecule type" value="Genomic_DNA"/>
</dbReference>
<dbReference type="OrthoDB" id="2152029at2759"/>
<comment type="similarity">
    <text evidence="1">Belongs to the 'GDXG' lipolytic enzyme family.</text>
</comment>
<evidence type="ECO:0000313" key="7">
    <source>
        <dbReference type="Proteomes" id="UP000700596"/>
    </source>
</evidence>
<dbReference type="AlphaFoldDB" id="A0A9P9DKU7"/>
<evidence type="ECO:0000256" key="2">
    <source>
        <dbReference type="ARBA" id="ARBA00022801"/>
    </source>
</evidence>
<evidence type="ECO:0000256" key="1">
    <source>
        <dbReference type="ARBA" id="ARBA00010515"/>
    </source>
</evidence>
<dbReference type="SUPFAM" id="SSF53474">
    <property type="entry name" value="alpha/beta-Hydrolases"/>
    <property type="match status" value="1"/>
</dbReference>
<keyword evidence="4" id="KW-0812">Transmembrane</keyword>
<dbReference type="Pfam" id="PF07859">
    <property type="entry name" value="Abhydrolase_3"/>
    <property type="match status" value="1"/>
</dbReference>
<keyword evidence="4" id="KW-1133">Transmembrane helix</keyword>
<dbReference type="PROSITE" id="PS01174">
    <property type="entry name" value="LIPASE_GDXG_SER"/>
    <property type="match status" value="1"/>
</dbReference>
<evidence type="ECO:0000256" key="3">
    <source>
        <dbReference type="PROSITE-ProRule" id="PRU10038"/>
    </source>
</evidence>
<evidence type="ECO:0000256" key="4">
    <source>
        <dbReference type="SAM" id="Phobius"/>
    </source>
</evidence>
<evidence type="ECO:0000259" key="5">
    <source>
        <dbReference type="Pfam" id="PF07859"/>
    </source>
</evidence>
<dbReference type="InterPro" id="IPR033140">
    <property type="entry name" value="Lipase_GDXG_put_SER_AS"/>
</dbReference>
<keyword evidence="2 6" id="KW-0378">Hydrolase</keyword>
<dbReference type="Proteomes" id="UP000700596">
    <property type="component" value="Unassembled WGS sequence"/>
</dbReference>
<proteinExistence type="inferred from homology"/>
<accession>A0A9P9DKU7</accession>
<organism evidence="6 7">
    <name type="scientific">Dendryphion nanum</name>
    <dbReference type="NCBI Taxonomy" id="256645"/>
    <lineage>
        <taxon>Eukaryota</taxon>
        <taxon>Fungi</taxon>
        <taxon>Dikarya</taxon>
        <taxon>Ascomycota</taxon>
        <taxon>Pezizomycotina</taxon>
        <taxon>Dothideomycetes</taxon>
        <taxon>Pleosporomycetidae</taxon>
        <taxon>Pleosporales</taxon>
        <taxon>Torulaceae</taxon>
        <taxon>Dendryphion</taxon>
    </lineage>
</organism>
<dbReference type="PANTHER" id="PTHR48081:SF31">
    <property type="entry name" value="STERYL ACETYL HYDROLASE MUG81-RELATED"/>
    <property type="match status" value="1"/>
</dbReference>
<protein>
    <submittedName>
        <fullName evidence="6">Alpha/Beta hydrolase protein</fullName>
    </submittedName>
</protein>